<keyword evidence="2 5" id="KW-0812">Transmembrane</keyword>
<dbReference type="PANTHER" id="PTHR10924:SF6">
    <property type="entry name" value="SOLUTE CARRIER FAMILY 49 MEMBER A3"/>
    <property type="match status" value="1"/>
</dbReference>
<feature type="transmembrane region" description="Helical" evidence="5">
    <location>
        <begin position="241"/>
        <end position="259"/>
    </location>
</feature>
<dbReference type="InterPro" id="IPR049680">
    <property type="entry name" value="FLVCR1-2_SLC49-like"/>
</dbReference>
<feature type="transmembrane region" description="Helical" evidence="5">
    <location>
        <begin position="59"/>
        <end position="81"/>
    </location>
</feature>
<organism evidence="7 8">
    <name type="scientific">Leptotrombidium deliense</name>
    <dbReference type="NCBI Taxonomy" id="299467"/>
    <lineage>
        <taxon>Eukaryota</taxon>
        <taxon>Metazoa</taxon>
        <taxon>Ecdysozoa</taxon>
        <taxon>Arthropoda</taxon>
        <taxon>Chelicerata</taxon>
        <taxon>Arachnida</taxon>
        <taxon>Acari</taxon>
        <taxon>Acariformes</taxon>
        <taxon>Trombidiformes</taxon>
        <taxon>Prostigmata</taxon>
        <taxon>Anystina</taxon>
        <taxon>Parasitengona</taxon>
        <taxon>Trombiculoidea</taxon>
        <taxon>Trombiculidae</taxon>
        <taxon>Leptotrombidium</taxon>
    </lineage>
</organism>
<feature type="transmembrane region" description="Helical" evidence="5">
    <location>
        <begin position="187"/>
        <end position="208"/>
    </location>
</feature>
<name>A0A443S256_9ACAR</name>
<dbReference type="SUPFAM" id="SSF103473">
    <property type="entry name" value="MFS general substrate transporter"/>
    <property type="match status" value="1"/>
</dbReference>
<feature type="domain" description="Major facilitator superfamily (MFS) profile" evidence="6">
    <location>
        <begin position="22"/>
        <end position="320"/>
    </location>
</feature>
<comment type="caution">
    <text evidence="7">The sequence shown here is derived from an EMBL/GenBank/DDBJ whole genome shotgun (WGS) entry which is preliminary data.</text>
</comment>
<evidence type="ECO:0000256" key="3">
    <source>
        <dbReference type="ARBA" id="ARBA00022989"/>
    </source>
</evidence>
<keyword evidence="4 5" id="KW-0472">Membrane</keyword>
<evidence type="ECO:0000313" key="8">
    <source>
        <dbReference type="Proteomes" id="UP000288716"/>
    </source>
</evidence>
<evidence type="ECO:0000256" key="5">
    <source>
        <dbReference type="SAM" id="Phobius"/>
    </source>
</evidence>
<dbReference type="PROSITE" id="PS50850">
    <property type="entry name" value="MFS"/>
    <property type="match status" value="1"/>
</dbReference>
<reference evidence="7 8" key="1">
    <citation type="journal article" date="2018" name="Gigascience">
        <title>Genomes of trombidid mites reveal novel predicted allergens and laterally-transferred genes associated with secondary metabolism.</title>
        <authorList>
            <person name="Dong X."/>
            <person name="Chaisiri K."/>
            <person name="Xia D."/>
            <person name="Armstrong S.D."/>
            <person name="Fang Y."/>
            <person name="Donnelly M.J."/>
            <person name="Kadowaki T."/>
            <person name="McGarry J.W."/>
            <person name="Darby A.C."/>
            <person name="Makepeace B.L."/>
        </authorList>
    </citation>
    <scope>NUCLEOTIDE SEQUENCE [LARGE SCALE GENOMIC DNA]</scope>
    <source>
        <strain evidence="7">UoL-UT</strain>
    </source>
</reference>
<dbReference type="AlphaFoldDB" id="A0A443S256"/>
<dbReference type="Proteomes" id="UP000288716">
    <property type="component" value="Unassembled WGS sequence"/>
</dbReference>
<feature type="transmembrane region" description="Helical" evidence="5">
    <location>
        <begin position="279"/>
        <end position="300"/>
    </location>
</feature>
<evidence type="ECO:0000256" key="2">
    <source>
        <dbReference type="ARBA" id="ARBA00022692"/>
    </source>
</evidence>
<dbReference type="STRING" id="299467.A0A443S256"/>
<dbReference type="OrthoDB" id="422206at2759"/>
<feature type="transmembrane region" description="Helical" evidence="5">
    <location>
        <begin position="88"/>
        <end position="106"/>
    </location>
</feature>
<proteinExistence type="predicted"/>
<keyword evidence="8" id="KW-1185">Reference proteome</keyword>
<evidence type="ECO:0000259" key="6">
    <source>
        <dbReference type="PROSITE" id="PS50850"/>
    </source>
</evidence>
<dbReference type="GO" id="GO:0022857">
    <property type="term" value="F:transmembrane transporter activity"/>
    <property type="evidence" value="ECO:0007669"/>
    <property type="project" value="InterPro"/>
</dbReference>
<evidence type="ECO:0000256" key="4">
    <source>
        <dbReference type="ARBA" id="ARBA00023136"/>
    </source>
</evidence>
<protein>
    <submittedName>
        <fullName evidence="7">Major facilitator superfamily domain-containing protein 7-like protein</fullName>
    </submittedName>
</protein>
<keyword evidence="3 5" id="KW-1133">Transmembrane helix</keyword>
<dbReference type="PANTHER" id="PTHR10924">
    <property type="entry name" value="MAJOR FACILITATOR SUPERFAMILY PROTEIN-RELATED"/>
    <property type="match status" value="1"/>
</dbReference>
<dbReference type="InterPro" id="IPR036259">
    <property type="entry name" value="MFS_trans_sf"/>
</dbReference>
<dbReference type="Gene3D" id="1.20.1250.20">
    <property type="entry name" value="MFS general substrate transporter like domains"/>
    <property type="match status" value="1"/>
</dbReference>
<dbReference type="Pfam" id="PF07690">
    <property type="entry name" value="MFS_1"/>
    <property type="match status" value="1"/>
</dbReference>
<feature type="transmembrane region" description="Helical" evidence="5">
    <location>
        <begin position="20"/>
        <end position="39"/>
    </location>
</feature>
<dbReference type="EMBL" id="NCKV01011683">
    <property type="protein sequence ID" value="RWS21574.1"/>
    <property type="molecule type" value="Genomic_DNA"/>
</dbReference>
<comment type="subcellular location">
    <subcellularLocation>
        <location evidence="1">Membrane</location>
        <topology evidence="1">Multi-pass membrane protein</topology>
    </subcellularLocation>
</comment>
<feature type="non-terminal residue" evidence="7">
    <location>
        <position position="320"/>
    </location>
</feature>
<dbReference type="VEuPathDB" id="VectorBase:LDEU010466"/>
<dbReference type="GO" id="GO:0016020">
    <property type="term" value="C:membrane"/>
    <property type="evidence" value="ECO:0007669"/>
    <property type="project" value="UniProtKB-SubCell"/>
</dbReference>
<sequence length="320" mass="34881">MDSTSNSATHVQWLVYKRRWLILAIVALLNALCGLLWISFSYSVAFQAAKYYQVSQSKISYFTSSMFAVNALCGLLAMWTLDKFGLKPGIRIGMLFVVLGCVFRAFSTQLSDNIANRNNKFYLTLVSQWVIAVGQPFLLFTPTKVAECWFPDYQRVSATTMVSMGTPFGFIIGGLLLPRVVLHPDDIPKLNCFIAVPAIIASLLSLLITTSTPPTPPSGSAAIKTNRPFFSVIKKIITEKAFLLLMLYVGSALGILFALTVNLGELISDKYNEVGCGMAASVLMSGGIIGAIIASFIADITRKFITIMKISACFTAVSLC</sequence>
<evidence type="ECO:0000256" key="1">
    <source>
        <dbReference type="ARBA" id="ARBA00004141"/>
    </source>
</evidence>
<accession>A0A443S256</accession>
<feature type="transmembrane region" description="Helical" evidence="5">
    <location>
        <begin position="121"/>
        <end position="140"/>
    </location>
</feature>
<dbReference type="InterPro" id="IPR020846">
    <property type="entry name" value="MFS_dom"/>
</dbReference>
<dbReference type="InterPro" id="IPR011701">
    <property type="entry name" value="MFS"/>
</dbReference>
<evidence type="ECO:0000313" key="7">
    <source>
        <dbReference type="EMBL" id="RWS21574.1"/>
    </source>
</evidence>
<feature type="transmembrane region" description="Helical" evidence="5">
    <location>
        <begin position="161"/>
        <end position="181"/>
    </location>
</feature>
<gene>
    <name evidence="7" type="ORF">B4U80_11823</name>
</gene>